<organism evidence="2 3">
    <name type="scientific">Tannerella forsythia</name>
    <name type="common">Bacteroides forsythus</name>
    <dbReference type="NCBI Taxonomy" id="28112"/>
    <lineage>
        <taxon>Bacteria</taxon>
        <taxon>Pseudomonadati</taxon>
        <taxon>Bacteroidota</taxon>
        <taxon>Bacteroidia</taxon>
        <taxon>Bacteroidales</taxon>
        <taxon>Tannerellaceae</taxon>
        <taxon>Tannerella</taxon>
    </lineage>
</organism>
<accession>A0A3P1YS83</accession>
<gene>
    <name evidence="2" type="ORF">EII41_09300</name>
</gene>
<dbReference type="InterPro" id="IPR026906">
    <property type="entry name" value="LRR_5"/>
</dbReference>
<dbReference type="InterPro" id="IPR032675">
    <property type="entry name" value="LRR_dom_sf"/>
</dbReference>
<keyword evidence="1" id="KW-0732">Signal</keyword>
<comment type="caution">
    <text evidence="2">The sequence shown here is derived from an EMBL/GenBank/DDBJ whole genome shotgun (WGS) entry which is preliminary data.</text>
</comment>
<evidence type="ECO:0000313" key="2">
    <source>
        <dbReference type="EMBL" id="RRD73565.1"/>
    </source>
</evidence>
<dbReference type="AlphaFoldDB" id="A0A3P1YS83"/>
<dbReference type="InterPro" id="IPR026444">
    <property type="entry name" value="Secre_tail"/>
</dbReference>
<evidence type="ECO:0000256" key="1">
    <source>
        <dbReference type="SAM" id="SignalP"/>
    </source>
</evidence>
<protein>
    <submittedName>
        <fullName evidence="2">T9SS C-terminal target domain-containing protein</fullName>
    </submittedName>
</protein>
<name>A0A3P1YS83_TANFO</name>
<evidence type="ECO:0000313" key="3">
    <source>
        <dbReference type="Proteomes" id="UP000279860"/>
    </source>
</evidence>
<dbReference type="EMBL" id="RQYN01000035">
    <property type="protein sequence ID" value="RRD73565.1"/>
    <property type="molecule type" value="Genomic_DNA"/>
</dbReference>
<dbReference type="SUPFAM" id="SSF52058">
    <property type="entry name" value="L domain-like"/>
    <property type="match status" value="1"/>
</dbReference>
<dbReference type="Pfam" id="PF13306">
    <property type="entry name" value="LRR_5"/>
    <property type="match status" value="2"/>
</dbReference>
<dbReference type="PANTHER" id="PTHR45661:SF3">
    <property type="entry name" value="IG-LIKE DOMAIN-CONTAINING PROTEIN"/>
    <property type="match status" value="1"/>
</dbReference>
<dbReference type="RefSeq" id="WP_124790365.1">
    <property type="nucleotide sequence ID" value="NZ_RQYN01000035.1"/>
</dbReference>
<dbReference type="NCBIfam" id="TIGR04183">
    <property type="entry name" value="Por_Secre_tail"/>
    <property type="match status" value="1"/>
</dbReference>
<reference evidence="2 3" key="1">
    <citation type="submission" date="2018-11" db="EMBL/GenBank/DDBJ databases">
        <title>Genomes From Bacteria Associated with the Canine Oral Cavity: a Test Case for Automated Genome-Based Taxonomic Assignment.</title>
        <authorList>
            <person name="Coil D.A."/>
            <person name="Jospin G."/>
            <person name="Darling A.E."/>
            <person name="Wallis C."/>
            <person name="Davis I.J."/>
            <person name="Harris S."/>
            <person name="Eisen J.A."/>
            <person name="Holcombe L.J."/>
            <person name="O'Flynn C."/>
        </authorList>
    </citation>
    <scope>NUCLEOTIDE SEQUENCE [LARGE SCALE GENOMIC DNA]</scope>
    <source>
        <strain evidence="2 3">OH1426_COT-023</strain>
    </source>
</reference>
<feature type="chain" id="PRO_5017969818" evidence="1">
    <location>
        <begin position="22"/>
        <end position="389"/>
    </location>
</feature>
<proteinExistence type="predicted"/>
<sequence length="389" mass="41627">MKKKTFTLIMGLLLTALGAAAQNSGTTGPLTWNYNAGTKTLSITGTGAMPDYTFPGGTNRPWHAFRDEIKTVSIGNGVTSVGKCAFTECSKLQSITLPATLTEIKFHGFSYCKALQSITLPAVLTKIEDYAFIRCPALTAFKVDPGNAHFTAADGVLYNKAKTRLIYYPAGKPATSFTVPAGITRIGPCAFDGCKELQSITLPATLTEIEFHGFFNCTALQSITLPATLTEIGYNAFYGCTSLKSIHIPSAVSDIAYSAFKNCKALTEVIVGWDTPLAIDADVFDNVTLSGVTLKVPKGTKAKYQAAPVWKDFKINETTANQTVDGLRVFAAGSALYLTLPKAETVHIYNVEGALVKTLALPSGDHVQPLPSGVYLVQTGERVTKILIK</sequence>
<dbReference type="InterPro" id="IPR053139">
    <property type="entry name" value="Surface_bspA-like"/>
</dbReference>
<feature type="signal peptide" evidence="1">
    <location>
        <begin position="1"/>
        <end position="21"/>
    </location>
</feature>
<dbReference type="Gene3D" id="3.80.10.10">
    <property type="entry name" value="Ribonuclease Inhibitor"/>
    <property type="match status" value="1"/>
</dbReference>
<dbReference type="Proteomes" id="UP000279860">
    <property type="component" value="Unassembled WGS sequence"/>
</dbReference>
<dbReference type="PANTHER" id="PTHR45661">
    <property type="entry name" value="SURFACE ANTIGEN"/>
    <property type="match status" value="1"/>
</dbReference>